<dbReference type="PANTHER" id="PTHR36318">
    <property type="entry name" value="OS06G0581300 PROTEIN"/>
    <property type="match status" value="1"/>
</dbReference>
<reference evidence="2" key="1">
    <citation type="submission" date="2022-12" db="EMBL/GenBank/DDBJ databases">
        <title>Draft genome assemblies for two species of Escallonia (Escalloniales).</title>
        <authorList>
            <person name="Chanderbali A."/>
            <person name="Dervinis C."/>
            <person name="Anghel I."/>
            <person name="Soltis D."/>
            <person name="Soltis P."/>
            <person name="Zapata F."/>
        </authorList>
    </citation>
    <scope>NUCLEOTIDE SEQUENCE</scope>
    <source>
        <strain evidence="2">UCBG64.0493</strain>
        <tissue evidence="2">Leaf</tissue>
    </source>
</reference>
<evidence type="ECO:0000256" key="1">
    <source>
        <dbReference type="SAM" id="Phobius"/>
    </source>
</evidence>
<evidence type="ECO:0000313" key="3">
    <source>
        <dbReference type="Proteomes" id="UP001188597"/>
    </source>
</evidence>
<evidence type="ECO:0000313" key="2">
    <source>
        <dbReference type="EMBL" id="KAK3018102.1"/>
    </source>
</evidence>
<comment type="caution">
    <text evidence="2">The sequence shown here is derived from an EMBL/GenBank/DDBJ whole genome shotgun (WGS) entry which is preliminary data.</text>
</comment>
<keyword evidence="1" id="KW-0812">Transmembrane</keyword>
<dbReference type="AlphaFoldDB" id="A0AA88VZY3"/>
<dbReference type="PANTHER" id="PTHR36318:SF3">
    <property type="entry name" value="OS06G0581300 PROTEIN"/>
    <property type="match status" value="1"/>
</dbReference>
<organism evidence="2 3">
    <name type="scientific">Escallonia herrerae</name>
    <dbReference type="NCBI Taxonomy" id="1293975"/>
    <lineage>
        <taxon>Eukaryota</taxon>
        <taxon>Viridiplantae</taxon>
        <taxon>Streptophyta</taxon>
        <taxon>Embryophyta</taxon>
        <taxon>Tracheophyta</taxon>
        <taxon>Spermatophyta</taxon>
        <taxon>Magnoliopsida</taxon>
        <taxon>eudicotyledons</taxon>
        <taxon>Gunneridae</taxon>
        <taxon>Pentapetalae</taxon>
        <taxon>asterids</taxon>
        <taxon>campanulids</taxon>
        <taxon>Escalloniales</taxon>
        <taxon>Escalloniaceae</taxon>
        <taxon>Escallonia</taxon>
    </lineage>
</organism>
<keyword evidence="3" id="KW-1185">Reference proteome</keyword>
<feature type="transmembrane region" description="Helical" evidence="1">
    <location>
        <begin position="110"/>
        <end position="131"/>
    </location>
</feature>
<feature type="transmembrane region" description="Helical" evidence="1">
    <location>
        <begin position="77"/>
        <end position="98"/>
    </location>
</feature>
<accession>A0AA88VZY3</accession>
<sequence length="170" mass="19239">MGLVSPAFGLKALFSAWMTGTLVDFCINIVVLGHYYYIWLHRFAIDQAVTSGIFRRFNVLFLLRQQRKNGVDQKPKLSVVSASALGSLMLGTLIYTLVTDGSPSRKDLFTPWMAATLIGFYINVVALSVWVAYKESSWISAFFWIVLLISFARAENRYEAPLKRDDSPRD</sequence>
<dbReference type="EMBL" id="JAVXUP010000958">
    <property type="protein sequence ID" value="KAK3018102.1"/>
    <property type="molecule type" value="Genomic_DNA"/>
</dbReference>
<name>A0AA88VZY3_9ASTE</name>
<feature type="transmembrane region" description="Helical" evidence="1">
    <location>
        <begin position="12"/>
        <end position="37"/>
    </location>
</feature>
<keyword evidence="1" id="KW-0472">Membrane</keyword>
<keyword evidence="1" id="KW-1133">Transmembrane helix</keyword>
<dbReference type="Pfam" id="PF07343">
    <property type="entry name" value="DUF1475"/>
    <property type="match status" value="1"/>
</dbReference>
<dbReference type="Proteomes" id="UP001188597">
    <property type="component" value="Unassembled WGS sequence"/>
</dbReference>
<proteinExistence type="predicted"/>
<gene>
    <name evidence="2" type="ORF">RJ639_004787</name>
</gene>
<dbReference type="InterPro" id="IPR009943">
    <property type="entry name" value="DUF1475"/>
</dbReference>
<feature type="transmembrane region" description="Helical" evidence="1">
    <location>
        <begin position="137"/>
        <end position="154"/>
    </location>
</feature>
<protein>
    <submittedName>
        <fullName evidence="2">Uncharacterized protein</fullName>
    </submittedName>
</protein>